<gene>
    <name evidence="1" type="ORF">EVAR_102187_1</name>
</gene>
<accession>A0A4C2AEB6</accession>
<evidence type="ECO:0000313" key="2">
    <source>
        <dbReference type="Proteomes" id="UP000299102"/>
    </source>
</evidence>
<name>A0A4C2AEB6_EUMVA</name>
<evidence type="ECO:0000313" key="1">
    <source>
        <dbReference type="EMBL" id="GBP97529.1"/>
    </source>
</evidence>
<dbReference type="AlphaFoldDB" id="A0A4C2AEB6"/>
<comment type="caution">
    <text evidence="1">The sequence shown here is derived from an EMBL/GenBank/DDBJ whole genome shotgun (WGS) entry which is preliminary data.</text>
</comment>
<keyword evidence="2" id="KW-1185">Reference proteome</keyword>
<reference evidence="1 2" key="1">
    <citation type="journal article" date="2019" name="Commun. Biol.">
        <title>The bagworm genome reveals a unique fibroin gene that provides high tensile strength.</title>
        <authorList>
            <person name="Kono N."/>
            <person name="Nakamura H."/>
            <person name="Ohtoshi R."/>
            <person name="Tomita M."/>
            <person name="Numata K."/>
            <person name="Arakawa K."/>
        </authorList>
    </citation>
    <scope>NUCLEOTIDE SEQUENCE [LARGE SCALE GENOMIC DNA]</scope>
</reference>
<organism evidence="1 2">
    <name type="scientific">Eumeta variegata</name>
    <name type="common">Bagworm moth</name>
    <name type="synonym">Eumeta japonica</name>
    <dbReference type="NCBI Taxonomy" id="151549"/>
    <lineage>
        <taxon>Eukaryota</taxon>
        <taxon>Metazoa</taxon>
        <taxon>Ecdysozoa</taxon>
        <taxon>Arthropoda</taxon>
        <taxon>Hexapoda</taxon>
        <taxon>Insecta</taxon>
        <taxon>Pterygota</taxon>
        <taxon>Neoptera</taxon>
        <taxon>Endopterygota</taxon>
        <taxon>Lepidoptera</taxon>
        <taxon>Glossata</taxon>
        <taxon>Ditrysia</taxon>
        <taxon>Tineoidea</taxon>
        <taxon>Psychidae</taxon>
        <taxon>Oiketicinae</taxon>
        <taxon>Eumeta</taxon>
    </lineage>
</organism>
<dbReference type="EMBL" id="BGZK01002950">
    <property type="protein sequence ID" value="GBP97529.1"/>
    <property type="molecule type" value="Genomic_DNA"/>
</dbReference>
<protein>
    <submittedName>
        <fullName evidence="1">Uncharacterized protein</fullName>
    </submittedName>
</protein>
<proteinExistence type="predicted"/>
<sequence length="73" mass="8554">MEAVHFSNECRRLHVVSLEIKMLQDDRERDTQRLIRETIRYVEEYGRVLTLCRWLSEGSGGEGGRAIYVPSEL</sequence>
<dbReference type="Proteomes" id="UP000299102">
    <property type="component" value="Unassembled WGS sequence"/>
</dbReference>